<protein>
    <submittedName>
        <fullName evidence="1">Uncharacterized protein</fullName>
    </submittedName>
</protein>
<evidence type="ECO:0000313" key="2">
    <source>
        <dbReference type="Proteomes" id="UP000550787"/>
    </source>
</evidence>
<dbReference type="RefSeq" id="WP_144880121.1">
    <property type="nucleotide sequence ID" value="NZ_JABEQG010000001.1"/>
</dbReference>
<sequence length="79" mass="8723">MLTEIEARDPVVIKVIVDELITEFPIAADIIAEVLLQHDAWLAAMEYLCAPADETEVKAEARMIDMEKTVLVTGSKSHA</sequence>
<comment type="caution">
    <text evidence="1">The sequence shown here is derived from an EMBL/GenBank/DDBJ whole genome shotgun (WGS) entry which is preliminary data.</text>
</comment>
<name>A0A7W4FBN1_GLUDI</name>
<accession>A0A7W4FBN1</accession>
<proteinExistence type="predicted"/>
<dbReference type="Proteomes" id="UP000550787">
    <property type="component" value="Unassembled WGS sequence"/>
</dbReference>
<organism evidence="1 2">
    <name type="scientific">Gluconacetobacter diazotrophicus</name>
    <name type="common">Acetobacter diazotrophicus</name>
    <dbReference type="NCBI Taxonomy" id="33996"/>
    <lineage>
        <taxon>Bacteria</taxon>
        <taxon>Pseudomonadati</taxon>
        <taxon>Pseudomonadota</taxon>
        <taxon>Alphaproteobacteria</taxon>
        <taxon>Acetobacterales</taxon>
        <taxon>Acetobacteraceae</taxon>
        <taxon>Gluconacetobacter</taxon>
    </lineage>
</organism>
<dbReference type="AlphaFoldDB" id="A0A7W4FBN1"/>
<evidence type="ECO:0000313" key="1">
    <source>
        <dbReference type="EMBL" id="MBB2154764.1"/>
    </source>
</evidence>
<gene>
    <name evidence="1" type="ORF">HLH33_00305</name>
</gene>
<dbReference type="EMBL" id="JABEQG010000001">
    <property type="protein sequence ID" value="MBB2154764.1"/>
    <property type="molecule type" value="Genomic_DNA"/>
</dbReference>
<reference evidence="1 2" key="1">
    <citation type="submission" date="2020-04" db="EMBL/GenBank/DDBJ databases">
        <title>Description of novel Gluconacetobacter.</title>
        <authorList>
            <person name="Sombolestani A."/>
        </authorList>
    </citation>
    <scope>NUCLEOTIDE SEQUENCE [LARGE SCALE GENOMIC DNA]</scope>
    <source>
        <strain evidence="1 2">LMG 7603</strain>
    </source>
</reference>